<reference evidence="2" key="1">
    <citation type="journal article" date="2003" name="Mol. Microbiol.">
        <title>Acidobacteria form a coherent but highly diverse group within the bacterial domain: evidence from environmental genomics.</title>
        <authorList>
            <person name="Quaiser A."/>
            <person name="Ochsenreiter T."/>
            <person name="Lanz C."/>
            <person name="Schuster S.C."/>
            <person name="Treusch A.H."/>
            <person name="Eck J."/>
            <person name="Schleper C."/>
        </authorList>
    </citation>
    <scope>NUCLEOTIDE SEQUENCE</scope>
</reference>
<evidence type="ECO:0000259" key="1">
    <source>
        <dbReference type="Pfam" id="PF05299"/>
    </source>
</evidence>
<organism evidence="2">
    <name type="scientific">uncultured Acidobacteriota bacterium</name>
    <dbReference type="NCBI Taxonomy" id="171953"/>
    <lineage>
        <taxon>Bacteria</taxon>
        <taxon>Pseudomonadati</taxon>
        <taxon>Acidobacteriota</taxon>
        <taxon>environmental samples</taxon>
    </lineage>
</organism>
<dbReference type="AlphaFoldDB" id="Q7X2T4"/>
<dbReference type="Pfam" id="PF05299">
    <property type="entry name" value="Peptidase_M61"/>
    <property type="match status" value="1"/>
</dbReference>
<feature type="domain" description="Peptidase M61 catalytic" evidence="1">
    <location>
        <begin position="293"/>
        <end position="373"/>
    </location>
</feature>
<proteinExistence type="predicted"/>
<dbReference type="PIRSF" id="PIRSF016493">
    <property type="entry name" value="Glycyl_aminpptds"/>
    <property type="match status" value="1"/>
</dbReference>
<name>Q7X2T4_9BACT</name>
<sequence>MSIIAAKHPSNLTKYIRLAAGLFVILIAVSSADAQTLNVRISVISTAPARLRIDAHLPEATKTLSFRNAYAGVLGLGERIESVSGIRDNGSIVSIRNAAPGEFQAAEPFSHFTYEVNLPEPTRQAQMSHVSSLNPERGVLMLADLLPQSTQVSTSFSSAQVNLDVPVGWTIASNLKGTGSQYSTDDPEISVFLIGPTLHEKHQQLAATDLTVVTSGKWPFSDNDVSKIAGRILSEYSRITQFTLKRNAVLMVIPYAGDVGPQSWAAETRGNVVVLLLGRKASRKKVLAQLGIVLSHELFHLWVPNSLKLAGDYDWFFEGFTLYRALRTDLRLGLISFDDYLDTIARVYDSYRSAPEHDQLSLLDASERRWTTSSSLVYDKGMLVAFLFDLSLRKVTNCQDSLDDVYAELFRLPATGQSNANETIIGILNRQGELKTLTRDYVENAAPVDLEPIISAYGIQLQAAAGSTGSKLILDRSAGSSQKKLLACLR</sequence>
<accession>Q7X2T4</accession>
<dbReference type="InterPro" id="IPR007963">
    <property type="entry name" value="Peptidase_M61_catalytic"/>
</dbReference>
<dbReference type="InterPro" id="IPR027268">
    <property type="entry name" value="Peptidase_M4/M1_CTD_sf"/>
</dbReference>
<dbReference type="InterPro" id="IPR024191">
    <property type="entry name" value="Peptidase_M61"/>
</dbReference>
<dbReference type="Gene3D" id="1.10.390.10">
    <property type="entry name" value="Neutral Protease Domain 2"/>
    <property type="match status" value="1"/>
</dbReference>
<dbReference type="EMBL" id="AH012920">
    <property type="protein sequence ID" value="AAP58630.1"/>
    <property type="molecule type" value="Genomic_DNA"/>
</dbReference>
<evidence type="ECO:0000313" key="2">
    <source>
        <dbReference type="EMBL" id="AAP58630.1"/>
    </source>
</evidence>
<protein>
    <recommendedName>
        <fullName evidence="1">Peptidase M61 catalytic domain-containing protein</fullName>
    </recommendedName>
</protein>
<dbReference type="SUPFAM" id="SSF55486">
    <property type="entry name" value="Metalloproteases ('zincins'), catalytic domain"/>
    <property type="match status" value="1"/>
</dbReference>